<dbReference type="PROSITE" id="PS50851">
    <property type="entry name" value="CHEW"/>
    <property type="match status" value="1"/>
</dbReference>
<proteinExistence type="predicted"/>
<evidence type="ECO:0000313" key="3">
    <source>
        <dbReference type="Proteomes" id="UP000177025"/>
    </source>
</evidence>
<dbReference type="PANTHER" id="PTHR22617">
    <property type="entry name" value="CHEMOTAXIS SENSOR HISTIDINE KINASE-RELATED"/>
    <property type="match status" value="1"/>
</dbReference>
<dbReference type="AlphaFoldDB" id="A0A1F4UEJ9"/>
<dbReference type="Proteomes" id="UP000177025">
    <property type="component" value="Unassembled WGS sequence"/>
</dbReference>
<dbReference type="GO" id="GO:0006935">
    <property type="term" value="P:chemotaxis"/>
    <property type="evidence" value="ECO:0007669"/>
    <property type="project" value="InterPro"/>
</dbReference>
<dbReference type="EMBL" id="MEUM01000025">
    <property type="protein sequence ID" value="OGC43344.1"/>
    <property type="molecule type" value="Genomic_DNA"/>
</dbReference>
<dbReference type="PANTHER" id="PTHR22617:SF23">
    <property type="entry name" value="CHEMOTAXIS PROTEIN CHEW"/>
    <property type="match status" value="1"/>
</dbReference>
<dbReference type="SUPFAM" id="SSF50341">
    <property type="entry name" value="CheW-like"/>
    <property type="match status" value="1"/>
</dbReference>
<protein>
    <recommendedName>
        <fullName evidence="1">CheW-like domain-containing protein</fullName>
    </recommendedName>
</protein>
<sequence>MDTLLVFCLNNELIGIDINKVKEVTESQDPIYVPGVPEYVSGVVNIRGDVVPVISLKKRLGMLGDEQSKLLLIVEEKGRIAGIRVDKFYGTKKVVFNLINRSSELISTKQEKDFFLGVYESSDKPILILNLDRALSKEAK</sequence>
<organism evidence="2 3">
    <name type="scientific">candidate division WOR-3 bacterium RBG_13_43_14</name>
    <dbReference type="NCBI Taxonomy" id="1802590"/>
    <lineage>
        <taxon>Bacteria</taxon>
        <taxon>Bacteria division WOR-3</taxon>
    </lineage>
</organism>
<dbReference type="Pfam" id="PF01584">
    <property type="entry name" value="CheW"/>
    <property type="match status" value="1"/>
</dbReference>
<dbReference type="GO" id="GO:0005829">
    <property type="term" value="C:cytosol"/>
    <property type="evidence" value="ECO:0007669"/>
    <property type="project" value="TreeGrafter"/>
</dbReference>
<dbReference type="InterPro" id="IPR002545">
    <property type="entry name" value="CheW-lke_dom"/>
</dbReference>
<dbReference type="Gene3D" id="2.30.30.40">
    <property type="entry name" value="SH3 Domains"/>
    <property type="match status" value="1"/>
</dbReference>
<dbReference type="SMART" id="SM00260">
    <property type="entry name" value="CheW"/>
    <property type="match status" value="1"/>
</dbReference>
<dbReference type="InterPro" id="IPR036061">
    <property type="entry name" value="CheW-like_dom_sf"/>
</dbReference>
<feature type="domain" description="CheW-like" evidence="1">
    <location>
        <begin position="1"/>
        <end position="140"/>
    </location>
</feature>
<dbReference type="Gene3D" id="2.40.50.180">
    <property type="entry name" value="CheA-289, Domain 4"/>
    <property type="match status" value="1"/>
</dbReference>
<comment type="caution">
    <text evidence="2">The sequence shown here is derived from an EMBL/GenBank/DDBJ whole genome shotgun (WGS) entry which is preliminary data.</text>
</comment>
<evidence type="ECO:0000259" key="1">
    <source>
        <dbReference type="PROSITE" id="PS50851"/>
    </source>
</evidence>
<evidence type="ECO:0000313" key="2">
    <source>
        <dbReference type="EMBL" id="OGC43344.1"/>
    </source>
</evidence>
<dbReference type="InterPro" id="IPR039315">
    <property type="entry name" value="CheW"/>
</dbReference>
<accession>A0A1F4UEJ9</accession>
<gene>
    <name evidence="2" type="ORF">A2Y85_04345</name>
</gene>
<dbReference type="GO" id="GO:0007165">
    <property type="term" value="P:signal transduction"/>
    <property type="evidence" value="ECO:0007669"/>
    <property type="project" value="InterPro"/>
</dbReference>
<reference evidence="2 3" key="1">
    <citation type="journal article" date="2016" name="Nat. Commun.">
        <title>Thousands of microbial genomes shed light on interconnected biogeochemical processes in an aquifer system.</title>
        <authorList>
            <person name="Anantharaman K."/>
            <person name="Brown C.T."/>
            <person name="Hug L.A."/>
            <person name="Sharon I."/>
            <person name="Castelle C.J."/>
            <person name="Probst A.J."/>
            <person name="Thomas B.C."/>
            <person name="Singh A."/>
            <person name="Wilkins M.J."/>
            <person name="Karaoz U."/>
            <person name="Brodie E.L."/>
            <person name="Williams K.H."/>
            <person name="Hubbard S.S."/>
            <person name="Banfield J.F."/>
        </authorList>
    </citation>
    <scope>NUCLEOTIDE SEQUENCE [LARGE SCALE GENOMIC DNA]</scope>
</reference>
<name>A0A1F4UEJ9_UNCW3</name>